<feature type="transmembrane region" description="Helical" evidence="6">
    <location>
        <begin position="229"/>
        <end position="251"/>
    </location>
</feature>
<dbReference type="PROSITE" id="PS51012">
    <property type="entry name" value="ABC_TM2"/>
    <property type="match status" value="1"/>
</dbReference>
<keyword evidence="2 6" id="KW-0812">Transmembrane</keyword>
<evidence type="ECO:0000256" key="2">
    <source>
        <dbReference type="ARBA" id="ARBA00022692"/>
    </source>
</evidence>
<keyword evidence="9" id="KW-1185">Reference proteome</keyword>
<keyword evidence="6" id="KW-1003">Cell membrane</keyword>
<dbReference type="GO" id="GO:0140359">
    <property type="term" value="F:ABC-type transporter activity"/>
    <property type="evidence" value="ECO:0007669"/>
    <property type="project" value="InterPro"/>
</dbReference>
<dbReference type="PANTHER" id="PTHR43229">
    <property type="entry name" value="NODULATION PROTEIN J"/>
    <property type="match status" value="1"/>
</dbReference>
<evidence type="ECO:0000256" key="6">
    <source>
        <dbReference type="RuleBase" id="RU361157"/>
    </source>
</evidence>
<reference evidence="8 9" key="1">
    <citation type="submission" date="2019-09" db="EMBL/GenBank/DDBJ databases">
        <title>Actinomadura physcomitrii sp. nov., a novel actinomycete isolated from moss [Physcomitrium sphaericum (Ludw) Fuernr].</title>
        <authorList>
            <person name="Zhuang X."/>
            <person name="Liu C."/>
        </authorList>
    </citation>
    <scope>NUCLEOTIDE SEQUENCE [LARGE SCALE GENOMIC DNA]</scope>
    <source>
        <strain evidence="8 9">HMC1</strain>
    </source>
</reference>
<gene>
    <name evidence="8" type="ORF">F8566_31195</name>
</gene>
<evidence type="ECO:0000259" key="7">
    <source>
        <dbReference type="PROSITE" id="PS51012"/>
    </source>
</evidence>
<evidence type="ECO:0000313" key="9">
    <source>
        <dbReference type="Proteomes" id="UP000468735"/>
    </source>
</evidence>
<dbReference type="GO" id="GO:0046677">
    <property type="term" value="P:response to antibiotic"/>
    <property type="evidence" value="ECO:0007669"/>
    <property type="project" value="UniProtKB-KW"/>
</dbReference>
<proteinExistence type="inferred from homology"/>
<feature type="transmembrane region" description="Helical" evidence="6">
    <location>
        <begin position="113"/>
        <end position="132"/>
    </location>
</feature>
<feature type="domain" description="ABC transmembrane type-2" evidence="7">
    <location>
        <begin position="24"/>
        <end position="254"/>
    </location>
</feature>
<name>A0A6H9YUW7_9ACTN</name>
<accession>A0A6H9YUW7</accession>
<dbReference type="OrthoDB" id="9255971at2"/>
<dbReference type="InterPro" id="IPR047817">
    <property type="entry name" value="ABC2_TM_bact-type"/>
</dbReference>
<evidence type="ECO:0000256" key="3">
    <source>
        <dbReference type="ARBA" id="ARBA00022989"/>
    </source>
</evidence>
<keyword evidence="4 6" id="KW-0472">Membrane</keyword>
<evidence type="ECO:0000256" key="5">
    <source>
        <dbReference type="ARBA" id="ARBA00023251"/>
    </source>
</evidence>
<dbReference type="GO" id="GO:0043190">
    <property type="term" value="C:ATP-binding cassette (ABC) transporter complex"/>
    <property type="evidence" value="ECO:0007669"/>
    <property type="project" value="InterPro"/>
</dbReference>
<feature type="transmembrane region" description="Helical" evidence="6">
    <location>
        <begin position="24"/>
        <end position="41"/>
    </location>
</feature>
<keyword evidence="3 6" id="KW-1133">Transmembrane helix</keyword>
<evidence type="ECO:0000313" key="8">
    <source>
        <dbReference type="EMBL" id="KAB2344400.1"/>
    </source>
</evidence>
<protein>
    <recommendedName>
        <fullName evidence="6">Transport permease protein</fullName>
    </recommendedName>
</protein>
<dbReference type="Pfam" id="PF01061">
    <property type="entry name" value="ABC2_membrane"/>
    <property type="match status" value="1"/>
</dbReference>
<evidence type="ECO:0000256" key="4">
    <source>
        <dbReference type="ARBA" id="ARBA00023136"/>
    </source>
</evidence>
<dbReference type="EMBL" id="WBMT01000016">
    <property type="protein sequence ID" value="KAB2344400.1"/>
    <property type="molecule type" value="Genomic_DNA"/>
</dbReference>
<dbReference type="Proteomes" id="UP000468735">
    <property type="component" value="Unassembled WGS sequence"/>
</dbReference>
<dbReference type="InterPro" id="IPR051784">
    <property type="entry name" value="Nod_factor_ABC_transporter"/>
</dbReference>
<dbReference type="PANTHER" id="PTHR43229:SF2">
    <property type="entry name" value="NODULATION PROTEIN J"/>
    <property type="match status" value="1"/>
</dbReference>
<sequence length="258" mass="27592">MTTTLTHTWYLSGRRLHAIARQPFVIVGNIFQPAIWLFLFGELFKRVAEIPGFGGGSYLDYLIPGVIAMNAMNANMWAGMGTLEEIDRGTLNRFLVSPASRVALMNANVVEQAVTTTLQSIIILLLGLLAGAELPGGLAGAAAMVAAAVLVGIVFGSLSNAAGMVLRQREAIIGIYIVFMLPLTFLSSAFMPTGLMPGWLRHIATWNPLDWAVRAGRSALSTNPEWGDVSVRLGGLLALAIVCVAVSVATFRSYQKSV</sequence>
<dbReference type="RefSeq" id="WP_151565427.1">
    <property type="nucleotide sequence ID" value="NZ_WBMT01000016.1"/>
</dbReference>
<evidence type="ECO:0000256" key="1">
    <source>
        <dbReference type="ARBA" id="ARBA00004141"/>
    </source>
</evidence>
<dbReference type="PIRSF" id="PIRSF006648">
    <property type="entry name" value="DrrB"/>
    <property type="match status" value="1"/>
</dbReference>
<keyword evidence="6" id="KW-0813">Transport</keyword>
<organism evidence="8 9">
    <name type="scientific">Actinomadura rudentiformis</name>
    <dbReference type="NCBI Taxonomy" id="359158"/>
    <lineage>
        <taxon>Bacteria</taxon>
        <taxon>Bacillati</taxon>
        <taxon>Actinomycetota</taxon>
        <taxon>Actinomycetes</taxon>
        <taxon>Streptosporangiales</taxon>
        <taxon>Thermomonosporaceae</taxon>
        <taxon>Actinomadura</taxon>
    </lineage>
</organism>
<feature type="transmembrane region" description="Helical" evidence="6">
    <location>
        <begin position="61"/>
        <end position="83"/>
    </location>
</feature>
<comment type="subcellular location">
    <subcellularLocation>
        <location evidence="6">Cell membrane</location>
        <topology evidence="6">Multi-pass membrane protein</topology>
    </subcellularLocation>
    <subcellularLocation>
        <location evidence="1">Membrane</location>
        <topology evidence="1">Multi-pass membrane protein</topology>
    </subcellularLocation>
</comment>
<feature type="transmembrane region" description="Helical" evidence="6">
    <location>
        <begin position="138"/>
        <end position="159"/>
    </location>
</feature>
<keyword evidence="5" id="KW-0046">Antibiotic resistance</keyword>
<dbReference type="InterPro" id="IPR000412">
    <property type="entry name" value="ABC_2_transport"/>
</dbReference>
<feature type="transmembrane region" description="Helical" evidence="6">
    <location>
        <begin position="171"/>
        <end position="191"/>
    </location>
</feature>
<comment type="caution">
    <text evidence="8">The sequence shown here is derived from an EMBL/GenBank/DDBJ whole genome shotgun (WGS) entry which is preliminary data.</text>
</comment>
<comment type="similarity">
    <text evidence="6">Belongs to the ABC-2 integral membrane protein family.</text>
</comment>
<dbReference type="AlphaFoldDB" id="A0A6H9YUW7"/>
<dbReference type="PRINTS" id="PR00164">
    <property type="entry name" value="ABC2TRNSPORT"/>
</dbReference>
<dbReference type="InterPro" id="IPR013525">
    <property type="entry name" value="ABC2_TM"/>
</dbReference>